<keyword evidence="2" id="KW-0489">Methyltransferase</keyword>
<reference evidence="5 6" key="1">
    <citation type="journal article" date="2009" name="Science">
        <title>Green evolution and dynamic adaptations revealed by genomes of the marine picoeukaryotes Micromonas.</title>
        <authorList>
            <person name="Worden A.Z."/>
            <person name="Lee J.H."/>
            <person name="Mock T."/>
            <person name="Rouze P."/>
            <person name="Simmons M.P."/>
            <person name="Aerts A.L."/>
            <person name="Allen A.E."/>
            <person name="Cuvelier M.L."/>
            <person name="Derelle E."/>
            <person name="Everett M.V."/>
            <person name="Foulon E."/>
            <person name="Grimwood J."/>
            <person name="Gundlach H."/>
            <person name="Henrissat B."/>
            <person name="Napoli C."/>
            <person name="McDonald S.M."/>
            <person name="Parker M.S."/>
            <person name="Rombauts S."/>
            <person name="Salamov A."/>
            <person name="Von Dassow P."/>
            <person name="Badger J.H."/>
            <person name="Coutinho P.M."/>
            <person name="Demir E."/>
            <person name="Dubchak I."/>
            <person name="Gentemann C."/>
            <person name="Eikrem W."/>
            <person name="Gready J.E."/>
            <person name="John U."/>
            <person name="Lanier W."/>
            <person name="Lindquist E.A."/>
            <person name="Lucas S."/>
            <person name="Mayer K.F."/>
            <person name="Moreau H."/>
            <person name="Not F."/>
            <person name="Otillar R."/>
            <person name="Panaud O."/>
            <person name="Pangilinan J."/>
            <person name="Paulsen I."/>
            <person name="Piegu B."/>
            <person name="Poliakov A."/>
            <person name="Robbens S."/>
            <person name="Schmutz J."/>
            <person name="Toulza E."/>
            <person name="Wyss T."/>
            <person name="Zelensky A."/>
            <person name="Zhou K."/>
            <person name="Armbrust E.V."/>
            <person name="Bhattacharya D."/>
            <person name="Goodenough U.W."/>
            <person name="Van de Peer Y."/>
            <person name="Grigoriev I.V."/>
        </authorList>
    </citation>
    <scope>NUCLEOTIDE SEQUENCE [LARGE SCALE GENOMIC DNA]</scope>
    <source>
        <strain evidence="5 6">CCMP1545</strain>
    </source>
</reference>
<feature type="non-terminal residue" evidence="5">
    <location>
        <position position="144"/>
    </location>
</feature>
<dbReference type="GO" id="GO:0008173">
    <property type="term" value="F:RNA methyltransferase activity"/>
    <property type="evidence" value="ECO:0007669"/>
    <property type="project" value="UniProtKB-ARBA"/>
</dbReference>
<comment type="similarity">
    <text evidence="1">Belongs to the methyltransferase superfamily. METL family.</text>
</comment>
<dbReference type="eggNOG" id="KOG2361">
    <property type="taxonomic scope" value="Eukaryota"/>
</dbReference>
<feature type="domain" description="Methyltransferase type 12" evidence="4">
    <location>
        <begin position="32"/>
        <end position="135"/>
    </location>
</feature>
<dbReference type="SUPFAM" id="SSF53335">
    <property type="entry name" value="S-adenosyl-L-methionine-dependent methyltransferases"/>
    <property type="match status" value="1"/>
</dbReference>
<evidence type="ECO:0000256" key="1">
    <source>
        <dbReference type="ARBA" id="ARBA00009725"/>
    </source>
</evidence>
<dbReference type="KEGG" id="mpp:MICPUCDRAFT_7019"/>
<dbReference type="OrthoDB" id="498448at2759"/>
<gene>
    <name evidence="5" type="ORF">MICPUCDRAFT_7019</name>
</gene>
<organism evidence="6">
    <name type="scientific">Micromonas pusilla (strain CCMP1545)</name>
    <name type="common">Picoplanktonic green alga</name>
    <dbReference type="NCBI Taxonomy" id="564608"/>
    <lineage>
        <taxon>Eukaryota</taxon>
        <taxon>Viridiplantae</taxon>
        <taxon>Chlorophyta</taxon>
        <taxon>Mamiellophyceae</taxon>
        <taxon>Mamiellales</taxon>
        <taxon>Mamiellaceae</taxon>
        <taxon>Micromonas</taxon>
    </lineage>
</organism>
<dbReference type="PANTHER" id="PTHR22809:SF5">
    <property type="entry name" value="TRNA N(3)-METHYLCYTIDINE METHYLTRANSFERASE METTL6"/>
    <property type="match status" value="1"/>
</dbReference>
<dbReference type="RefSeq" id="XP_003061437.1">
    <property type="nucleotide sequence ID" value="XM_003061391.1"/>
</dbReference>
<dbReference type="GO" id="GO:0032259">
    <property type="term" value="P:methylation"/>
    <property type="evidence" value="ECO:0007669"/>
    <property type="project" value="UniProtKB-KW"/>
</dbReference>
<dbReference type="CDD" id="cd02440">
    <property type="entry name" value="AdoMet_MTases"/>
    <property type="match status" value="1"/>
</dbReference>
<dbReference type="PANTHER" id="PTHR22809">
    <property type="entry name" value="METHYLTRANSFERASE-RELATED"/>
    <property type="match status" value="1"/>
</dbReference>
<dbReference type="GO" id="GO:0008757">
    <property type="term" value="F:S-adenosylmethionine-dependent methyltransferase activity"/>
    <property type="evidence" value="ECO:0007669"/>
    <property type="project" value="UniProtKB-ARBA"/>
</dbReference>
<dbReference type="Pfam" id="PF08242">
    <property type="entry name" value="Methyltransf_12"/>
    <property type="match status" value="1"/>
</dbReference>
<dbReference type="InterPro" id="IPR013217">
    <property type="entry name" value="Methyltransf_12"/>
</dbReference>
<dbReference type="EMBL" id="GG663744">
    <property type="protein sequence ID" value="EEH54067.1"/>
    <property type="molecule type" value="Genomic_DNA"/>
</dbReference>
<dbReference type="InterPro" id="IPR029063">
    <property type="entry name" value="SAM-dependent_MTases_sf"/>
</dbReference>
<accession>C1N0R7</accession>
<dbReference type="Proteomes" id="UP000001876">
    <property type="component" value="Unassembled WGS sequence"/>
</dbReference>
<keyword evidence="3" id="KW-0808">Transferase</keyword>
<evidence type="ECO:0000313" key="5">
    <source>
        <dbReference type="EMBL" id="EEH54067.1"/>
    </source>
</evidence>
<dbReference type="AlphaFoldDB" id="C1N0R7"/>
<evidence type="ECO:0000256" key="2">
    <source>
        <dbReference type="ARBA" id="ARBA00022603"/>
    </source>
</evidence>
<dbReference type="Gene3D" id="3.40.50.150">
    <property type="entry name" value="Vaccinia Virus protein VP39"/>
    <property type="match status" value="1"/>
</dbReference>
<evidence type="ECO:0000259" key="4">
    <source>
        <dbReference type="Pfam" id="PF08242"/>
    </source>
</evidence>
<feature type="non-terminal residue" evidence="5">
    <location>
        <position position="1"/>
    </location>
</feature>
<name>C1N0R7_MICPC</name>
<dbReference type="InterPro" id="IPR026113">
    <property type="entry name" value="METTL2/6/8-like"/>
</dbReference>
<evidence type="ECO:0000313" key="6">
    <source>
        <dbReference type="Proteomes" id="UP000001876"/>
    </source>
</evidence>
<dbReference type="GeneID" id="9686877"/>
<proteinExistence type="inferred from homology"/>
<protein>
    <submittedName>
        <fullName evidence="5">Predicted protein</fullName>
    </submittedName>
</protein>
<evidence type="ECO:0000256" key="3">
    <source>
        <dbReference type="ARBA" id="ARBA00022679"/>
    </source>
</evidence>
<sequence length="144" mass="15612">SVRAFKDRHYLRREFADLMPASTSSEDHKVILELGCGVGNSAFPLMRANLNLFVHACDCSPTAIASLVANPEYDARRCHAFVADLSEGDAPLRGVIGDASVDAVTGVFFFSALDAATFRRVVGECRRALKPGGVVLFRDYSVDD</sequence>
<keyword evidence="6" id="KW-1185">Reference proteome</keyword>